<accession>A0A7S4FQ24</accession>
<evidence type="ECO:0000313" key="1">
    <source>
        <dbReference type="EMBL" id="CAE0807394.1"/>
    </source>
</evidence>
<dbReference type="EMBL" id="HBJA01052229">
    <property type="protein sequence ID" value="CAE0807394.1"/>
    <property type="molecule type" value="Transcribed_RNA"/>
</dbReference>
<proteinExistence type="predicted"/>
<dbReference type="AlphaFoldDB" id="A0A7S4FQ24"/>
<name>A0A7S4FQ24_9EUGL</name>
<protein>
    <submittedName>
        <fullName evidence="1">Uncharacterized protein</fullName>
    </submittedName>
</protein>
<organism evidence="1">
    <name type="scientific">Eutreptiella gymnastica</name>
    <dbReference type="NCBI Taxonomy" id="73025"/>
    <lineage>
        <taxon>Eukaryota</taxon>
        <taxon>Discoba</taxon>
        <taxon>Euglenozoa</taxon>
        <taxon>Euglenida</taxon>
        <taxon>Spirocuta</taxon>
        <taxon>Euglenophyceae</taxon>
        <taxon>Eutreptiales</taxon>
        <taxon>Eutreptiaceae</taxon>
        <taxon>Eutreptiella</taxon>
    </lineage>
</organism>
<gene>
    <name evidence="1" type="ORF">EGYM00163_LOCUS18523</name>
</gene>
<reference evidence="1" key="1">
    <citation type="submission" date="2021-01" db="EMBL/GenBank/DDBJ databases">
        <authorList>
            <person name="Corre E."/>
            <person name="Pelletier E."/>
            <person name="Niang G."/>
            <person name="Scheremetjew M."/>
            <person name="Finn R."/>
            <person name="Kale V."/>
            <person name="Holt S."/>
            <person name="Cochrane G."/>
            <person name="Meng A."/>
            <person name="Brown T."/>
            <person name="Cohen L."/>
        </authorList>
    </citation>
    <scope>NUCLEOTIDE SEQUENCE</scope>
    <source>
        <strain evidence="1">CCMP1594</strain>
    </source>
</reference>
<sequence>MSICAVPPSEFGVEVKLKHLGSTALQRPVEAALYLLSNADSAVWADSGQVSCGVCVLHCYVTQNALYGGGAEEAITALDQKKTGLRVDIFFLIDWLGFPQPGGSIALGDCESTCLFLLIVFLSWRIPLQCVPCGVFVWVSAADMLRDAASEALGSS</sequence>